<feature type="region of interest" description="Disordered" evidence="1">
    <location>
        <begin position="254"/>
        <end position="275"/>
    </location>
</feature>
<gene>
    <name evidence="2" type="ORF">BGZ65_002442</name>
</gene>
<name>A0A9P6LSX9_9FUNG</name>
<dbReference type="Proteomes" id="UP000749646">
    <property type="component" value="Unassembled WGS sequence"/>
</dbReference>
<evidence type="ECO:0000256" key="1">
    <source>
        <dbReference type="SAM" id="MobiDB-lite"/>
    </source>
</evidence>
<proteinExistence type="predicted"/>
<evidence type="ECO:0000313" key="2">
    <source>
        <dbReference type="EMBL" id="KAF9936386.1"/>
    </source>
</evidence>
<feature type="region of interest" description="Disordered" evidence="1">
    <location>
        <begin position="96"/>
        <end position="132"/>
    </location>
</feature>
<feature type="compositionally biased region" description="Polar residues" evidence="1">
    <location>
        <begin position="102"/>
        <end position="111"/>
    </location>
</feature>
<protein>
    <submittedName>
        <fullName evidence="2">Uncharacterized protein</fullName>
    </submittedName>
</protein>
<sequence>MSPVSRQARINHIIGYVDRQRELVTADSDEEIYLAMLEKVLEGSVATLPLRTHQRRNSVPNALDPSLALPRALPKNQVLDREFYRNSTFSAVDVQHIDNFDSESPSPNELTPDQDRRQGHPATRITSARPVYFRRHTTTDDIDLERHLTRKPSAGSNYRSKLAKLGALSFLRGRRAGLRRSSCPEPTTKSEESGSIDSRDQTRFNSLSVKQMFLDAFKKASKASSETTKEEQGIDFPIHQKQLFALWPQTADLEEDFHESSSSDQSPNTLRNPWTPELAPLAKLRDSPAFNRDLIGNDFDDDDDSQTTLQSSEKIPIANLIRELTAFGLDYISHPTPMHKMITPLGQEQPNDIESAGLRHSNCAVAAM</sequence>
<feature type="compositionally biased region" description="Basic and acidic residues" evidence="1">
    <location>
        <begin position="188"/>
        <end position="202"/>
    </location>
</feature>
<feature type="region of interest" description="Disordered" evidence="1">
    <location>
        <begin position="177"/>
        <end position="202"/>
    </location>
</feature>
<dbReference type="OrthoDB" id="2352441at2759"/>
<dbReference type="AlphaFoldDB" id="A0A9P6LSX9"/>
<dbReference type="EMBL" id="JAAAHW010009778">
    <property type="protein sequence ID" value="KAF9936386.1"/>
    <property type="molecule type" value="Genomic_DNA"/>
</dbReference>
<evidence type="ECO:0000313" key="3">
    <source>
        <dbReference type="Proteomes" id="UP000749646"/>
    </source>
</evidence>
<feature type="compositionally biased region" description="Polar residues" evidence="1">
    <location>
        <begin position="260"/>
        <end position="272"/>
    </location>
</feature>
<accession>A0A9P6LSX9</accession>
<keyword evidence="3" id="KW-1185">Reference proteome</keyword>
<reference evidence="2" key="1">
    <citation type="journal article" date="2020" name="Fungal Divers.">
        <title>Resolving the Mortierellaceae phylogeny through synthesis of multi-gene phylogenetics and phylogenomics.</title>
        <authorList>
            <person name="Vandepol N."/>
            <person name="Liber J."/>
            <person name="Desiro A."/>
            <person name="Na H."/>
            <person name="Kennedy M."/>
            <person name="Barry K."/>
            <person name="Grigoriev I.V."/>
            <person name="Miller A.N."/>
            <person name="O'Donnell K."/>
            <person name="Stajich J.E."/>
            <person name="Bonito G."/>
        </authorList>
    </citation>
    <scope>NUCLEOTIDE SEQUENCE</scope>
    <source>
        <strain evidence="2">MES-2147</strain>
    </source>
</reference>
<organism evidence="2 3">
    <name type="scientific">Modicella reniformis</name>
    <dbReference type="NCBI Taxonomy" id="1440133"/>
    <lineage>
        <taxon>Eukaryota</taxon>
        <taxon>Fungi</taxon>
        <taxon>Fungi incertae sedis</taxon>
        <taxon>Mucoromycota</taxon>
        <taxon>Mortierellomycotina</taxon>
        <taxon>Mortierellomycetes</taxon>
        <taxon>Mortierellales</taxon>
        <taxon>Mortierellaceae</taxon>
        <taxon>Modicella</taxon>
    </lineage>
</organism>
<comment type="caution">
    <text evidence="2">The sequence shown here is derived from an EMBL/GenBank/DDBJ whole genome shotgun (WGS) entry which is preliminary data.</text>
</comment>